<dbReference type="Pfam" id="PF00400">
    <property type="entry name" value="WD40"/>
    <property type="match status" value="4"/>
</dbReference>
<keyword evidence="3" id="KW-0067">ATP-binding</keyword>
<dbReference type="InterPro" id="IPR018181">
    <property type="entry name" value="Heat_shock_70_CS"/>
</dbReference>
<keyword evidence="5" id="KW-0143">Chaperone</keyword>
<dbReference type="Proteomes" id="UP000623608">
    <property type="component" value="Unassembled WGS sequence"/>
</dbReference>
<keyword evidence="4" id="KW-0346">Stress response</keyword>
<dbReference type="EMBL" id="BOMY01000022">
    <property type="protein sequence ID" value="GIF20379.1"/>
    <property type="molecule type" value="Genomic_DNA"/>
</dbReference>
<sequence length="785" mass="83581">MFPPISVSRVGEAVLVIDFGTSTSSAALVSSDGRVRLIKEPGSGSWSWPSAVCADGDRLLVGTTAERRKRTDPASYRAEFKRDLGQQAPIPLGDRDYPVSALVTALLAAFREQAGEPVRRALLTVPASYRPGDPRRALMIAAAEAAGFDDVELLAEPVAAALAPLSGEGFGAGDTVLVYDFGGGTFDAALVRFGGDSGNEVLGHAALDDCGGRDIDALLIGHVRDSGGAELAEALAVPAGAARAVRMRLGLQFADFARGIKHQLSDVTEVEDFVSHLAPPSRVERAELTALVAPVLARTVDCCRELLRGCSVAADAVTAVLLVGGTSRMPVVADTVARELGRPIRRPEDPDLAVVQGAAAHAEGDTGRVLLGMLEAPGRSRLRWHPPAGSSLSRILIDAGEKYAAGAPMAVARDSDDLLWTLTAGSAAGTVRDWIIPAGALLSATDWPVTVTSANRPIRLHRSGTINRVFDVGDARSVAFSPDGRWLAGGGRGVRVWDHAERRLLLTLSGSTGYLLDPVRFSPDGRRLAAADREFLQVWDLATGDRMLSLEHSATVDDVNFSSDGRWMVTASDGAAVIWEVATGARVRTMTHEYPREDFRRKGSRSLTERLRGRPAKIKRPNVYTVAFSPDTSVLVTGSNEVHLWDVANGEQLGTFGNAGDVAVSPDGQQFATAGYNPLNIWTNGPEHAEAAGTRMEANALALDSTDYGWECPVFSPDGRFLAVGWARSIRIFDAQSRGRLDELAETRVDATVRSLDFSPEGEYIAAAYGNHVAMWTIGVPVDET</sequence>
<evidence type="ECO:0000256" key="5">
    <source>
        <dbReference type="ARBA" id="ARBA00023186"/>
    </source>
</evidence>
<dbReference type="GO" id="GO:0140662">
    <property type="term" value="F:ATP-dependent protein folding chaperone"/>
    <property type="evidence" value="ECO:0007669"/>
    <property type="project" value="InterPro"/>
</dbReference>
<dbReference type="PANTHER" id="PTHR19879:SF9">
    <property type="entry name" value="TRANSCRIPTION INITIATION FACTOR TFIID SUBUNIT 5"/>
    <property type="match status" value="1"/>
</dbReference>
<dbReference type="InterPro" id="IPR011047">
    <property type="entry name" value="Quinoprotein_ADH-like_sf"/>
</dbReference>
<protein>
    <submittedName>
        <fullName evidence="6">Uncharacterized protein</fullName>
    </submittedName>
</protein>
<name>A0A919NKE6_9ACTN</name>
<dbReference type="SMART" id="SM00320">
    <property type="entry name" value="WD40"/>
    <property type="match status" value="7"/>
</dbReference>
<dbReference type="PROSITE" id="PS01036">
    <property type="entry name" value="HSP70_3"/>
    <property type="match status" value="1"/>
</dbReference>
<dbReference type="InterPro" id="IPR001680">
    <property type="entry name" value="WD40_rpt"/>
</dbReference>
<evidence type="ECO:0000256" key="1">
    <source>
        <dbReference type="ARBA" id="ARBA00007381"/>
    </source>
</evidence>
<dbReference type="GO" id="GO:0005524">
    <property type="term" value="F:ATP binding"/>
    <property type="evidence" value="ECO:0007669"/>
    <property type="project" value="UniProtKB-KW"/>
</dbReference>
<accession>A0A919NKE6</accession>
<dbReference type="Gene3D" id="3.30.420.40">
    <property type="match status" value="2"/>
</dbReference>
<dbReference type="Gene3D" id="3.90.640.10">
    <property type="entry name" value="Actin, Chain A, domain 4"/>
    <property type="match status" value="1"/>
</dbReference>
<evidence type="ECO:0000313" key="6">
    <source>
        <dbReference type="EMBL" id="GIF20379.1"/>
    </source>
</evidence>
<comment type="similarity">
    <text evidence="1">Belongs to the heat shock protein 70 family.</text>
</comment>
<dbReference type="AlphaFoldDB" id="A0A919NKE6"/>
<evidence type="ECO:0000256" key="3">
    <source>
        <dbReference type="ARBA" id="ARBA00022840"/>
    </source>
</evidence>
<organism evidence="6 7">
    <name type="scientific">Paractinoplanes tereljensis</name>
    <dbReference type="NCBI Taxonomy" id="571912"/>
    <lineage>
        <taxon>Bacteria</taxon>
        <taxon>Bacillati</taxon>
        <taxon>Actinomycetota</taxon>
        <taxon>Actinomycetes</taxon>
        <taxon>Micromonosporales</taxon>
        <taxon>Micromonosporaceae</taxon>
        <taxon>Paractinoplanes</taxon>
    </lineage>
</organism>
<evidence type="ECO:0000313" key="7">
    <source>
        <dbReference type="Proteomes" id="UP000623608"/>
    </source>
</evidence>
<reference evidence="6" key="1">
    <citation type="submission" date="2021-01" db="EMBL/GenBank/DDBJ databases">
        <title>Whole genome shotgun sequence of Actinoplanes tereljensis NBRC 105297.</title>
        <authorList>
            <person name="Komaki H."/>
            <person name="Tamura T."/>
        </authorList>
    </citation>
    <scope>NUCLEOTIDE SEQUENCE</scope>
    <source>
        <strain evidence="6">NBRC 105297</strain>
    </source>
</reference>
<dbReference type="PANTHER" id="PTHR19879">
    <property type="entry name" value="TRANSCRIPTION INITIATION FACTOR TFIID"/>
    <property type="match status" value="1"/>
</dbReference>
<evidence type="ECO:0000256" key="2">
    <source>
        <dbReference type="ARBA" id="ARBA00022741"/>
    </source>
</evidence>
<evidence type="ECO:0000256" key="4">
    <source>
        <dbReference type="ARBA" id="ARBA00023016"/>
    </source>
</evidence>
<gene>
    <name evidence="6" type="ORF">Ate02nite_31090</name>
</gene>
<keyword evidence="7" id="KW-1185">Reference proteome</keyword>
<dbReference type="SUPFAM" id="SSF50998">
    <property type="entry name" value="Quinoprotein alcohol dehydrogenase-like"/>
    <property type="match status" value="1"/>
</dbReference>
<dbReference type="PRINTS" id="PR00301">
    <property type="entry name" value="HEATSHOCK70"/>
</dbReference>
<dbReference type="InterPro" id="IPR015943">
    <property type="entry name" value="WD40/YVTN_repeat-like_dom_sf"/>
</dbReference>
<dbReference type="InterPro" id="IPR013126">
    <property type="entry name" value="Hsp_70_fam"/>
</dbReference>
<comment type="caution">
    <text evidence="6">The sequence shown here is derived from an EMBL/GenBank/DDBJ whole genome shotgun (WGS) entry which is preliminary data.</text>
</comment>
<dbReference type="Pfam" id="PF00012">
    <property type="entry name" value="HSP70"/>
    <property type="match status" value="1"/>
</dbReference>
<dbReference type="Gene3D" id="2.130.10.10">
    <property type="entry name" value="YVTN repeat-like/Quinoprotein amine dehydrogenase"/>
    <property type="match status" value="3"/>
</dbReference>
<keyword evidence="2" id="KW-0547">Nucleotide-binding</keyword>
<dbReference type="InterPro" id="IPR043129">
    <property type="entry name" value="ATPase_NBD"/>
</dbReference>
<dbReference type="SUPFAM" id="SSF53067">
    <property type="entry name" value="Actin-like ATPase domain"/>
    <property type="match status" value="2"/>
</dbReference>
<proteinExistence type="inferred from homology"/>